<feature type="repeat" description="ANK" evidence="3">
    <location>
        <begin position="148"/>
        <end position="180"/>
    </location>
</feature>
<sequence length="371" mass="42171">MTSPRLTVHPDPASAIKSGHFAQVRYLLELTRTSQRNKSLALSLCALVVDESWRFSLVQTLLEYGARLDTSVDQWGLFPLHYAVLYNRSDLTELLLSTLDNGFKFNQADAYGNTALHIAILAAESDLVFRLISYMVKYDCKVNSQNRIGMTPLMIAYRLSRTDVTNKLIQVGADLFKLKDILGYTAHDYRKCFTYVAQEKNRMSSRRSTIIFDPIAGKDSCASNSNVGESTRESKACSRSKEKLATRLQHLHNPLSNVLSTYPIPMDLKEPFYVNNAMKRRLESTLIHVAHHADSRNDCTTLFNLNPLELFKRKLLVTLRAKKQTKNLHQWQNSLSKLMALKSEQSNSIFMRNSNQRSITRTSHNACISVS</sequence>
<dbReference type="SMART" id="SM00248">
    <property type="entry name" value="ANK"/>
    <property type="match status" value="3"/>
</dbReference>
<organism evidence="4 5">
    <name type="scientific">Cichlidogyrus casuarinus</name>
    <dbReference type="NCBI Taxonomy" id="1844966"/>
    <lineage>
        <taxon>Eukaryota</taxon>
        <taxon>Metazoa</taxon>
        <taxon>Spiralia</taxon>
        <taxon>Lophotrochozoa</taxon>
        <taxon>Platyhelminthes</taxon>
        <taxon>Monogenea</taxon>
        <taxon>Monopisthocotylea</taxon>
        <taxon>Dactylogyridea</taxon>
        <taxon>Ancyrocephalidae</taxon>
        <taxon>Cichlidogyrus</taxon>
    </lineage>
</organism>
<protein>
    <recommendedName>
        <fullName evidence="6">ANK_REP_REGION domain-containing protein</fullName>
    </recommendedName>
</protein>
<keyword evidence="2 3" id="KW-0040">ANK repeat</keyword>
<comment type="caution">
    <text evidence="4">The sequence shown here is derived from an EMBL/GenBank/DDBJ whole genome shotgun (WGS) entry which is preliminary data.</text>
</comment>
<evidence type="ECO:0000256" key="2">
    <source>
        <dbReference type="ARBA" id="ARBA00023043"/>
    </source>
</evidence>
<dbReference type="PROSITE" id="PS50297">
    <property type="entry name" value="ANK_REP_REGION"/>
    <property type="match status" value="1"/>
</dbReference>
<evidence type="ECO:0000313" key="5">
    <source>
        <dbReference type="Proteomes" id="UP001626550"/>
    </source>
</evidence>
<evidence type="ECO:0000256" key="3">
    <source>
        <dbReference type="PROSITE-ProRule" id="PRU00023"/>
    </source>
</evidence>
<dbReference type="PANTHER" id="PTHR24134:SF9">
    <property type="entry name" value="ANKYRIN REPEAT AND SOCS BOX PROTEIN 8"/>
    <property type="match status" value="1"/>
</dbReference>
<reference evidence="4 5" key="1">
    <citation type="submission" date="2024-11" db="EMBL/GenBank/DDBJ databases">
        <title>Adaptive evolution of stress response genes in parasites aligns with host niche diversity.</title>
        <authorList>
            <person name="Hahn C."/>
            <person name="Resl P."/>
        </authorList>
    </citation>
    <scope>NUCLEOTIDE SEQUENCE [LARGE SCALE GENOMIC DNA]</scope>
    <source>
        <strain evidence="4">EGGRZ-B1_66</strain>
        <tissue evidence="4">Body</tissue>
    </source>
</reference>
<dbReference type="Proteomes" id="UP001626550">
    <property type="component" value="Unassembled WGS sequence"/>
</dbReference>
<evidence type="ECO:0008006" key="6">
    <source>
        <dbReference type="Google" id="ProtNLM"/>
    </source>
</evidence>
<gene>
    <name evidence="4" type="ORF">Ciccas_000910</name>
</gene>
<name>A0ABD2QLL0_9PLAT</name>
<dbReference type="SUPFAM" id="SSF48403">
    <property type="entry name" value="Ankyrin repeat"/>
    <property type="match status" value="1"/>
</dbReference>
<dbReference type="PANTHER" id="PTHR24134">
    <property type="entry name" value="ANKYRIN REPEAT-CONTAINING PROTEIN DDB_G0279043"/>
    <property type="match status" value="1"/>
</dbReference>
<feature type="repeat" description="ANK" evidence="3">
    <location>
        <begin position="111"/>
        <end position="147"/>
    </location>
</feature>
<evidence type="ECO:0000256" key="1">
    <source>
        <dbReference type="ARBA" id="ARBA00022737"/>
    </source>
</evidence>
<proteinExistence type="predicted"/>
<evidence type="ECO:0000313" key="4">
    <source>
        <dbReference type="EMBL" id="KAL3320404.1"/>
    </source>
</evidence>
<dbReference type="AlphaFoldDB" id="A0ABD2QLL0"/>
<keyword evidence="5" id="KW-1185">Reference proteome</keyword>
<dbReference type="PROSITE" id="PS50088">
    <property type="entry name" value="ANK_REPEAT"/>
    <property type="match status" value="2"/>
</dbReference>
<keyword evidence="1" id="KW-0677">Repeat</keyword>
<dbReference type="Gene3D" id="1.25.40.20">
    <property type="entry name" value="Ankyrin repeat-containing domain"/>
    <property type="match status" value="2"/>
</dbReference>
<dbReference type="EMBL" id="JBJKFK010000054">
    <property type="protein sequence ID" value="KAL3320404.1"/>
    <property type="molecule type" value="Genomic_DNA"/>
</dbReference>
<dbReference type="Pfam" id="PF12796">
    <property type="entry name" value="Ank_2"/>
    <property type="match status" value="1"/>
</dbReference>
<accession>A0ABD2QLL0</accession>
<dbReference type="InterPro" id="IPR002110">
    <property type="entry name" value="Ankyrin_rpt"/>
</dbReference>
<dbReference type="InterPro" id="IPR036770">
    <property type="entry name" value="Ankyrin_rpt-contain_sf"/>
</dbReference>